<feature type="transmembrane region" description="Helical" evidence="1">
    <location>
        <begin position="190"/>
        <end position="208"/>
    </location>
</feature>
<gene>
    <name evidence="2" type="ORF">CLVI_01270</name>
</gene>
<feature type="transmembrane region" description="Helical" evidence="1">
    <location>
        <begin position="94"/>
        <end position="116"/>
    </location>
</feature>
<feature type="transmembrane region" description="Helical" evidence="1">
    <location>
        <begin position="6"/>
        <end position="21"/>
    </location>
</feature>
<keyword evidence="1" id="KW-0812">Transmembrane</keyword>
<reference evidence="2 3" key="1">
    <citation type="submission" date="2018-03" db="EMBL/GenBank/DDBJ databases">
        <title>Genome sequence of Clostridium vincentii DSM 10228.</title>
        <authorList>
            <person name="Poehlein A."/>
            <person name="Daniel R."/>
        </authorList>
    </citation>
    <scope>NUCLEOTIDE SEQUENCE [LARGE SCALE GENOMIC DNA]</scope>
    <source>
        <strain evidence="2 3">DSM 10228</strain>
    </source>
</reference>
<feature type="transmembrane region" description="Helical" evidence="1">
    <location>
        <begin position="136"/>
        <end position="156"/>
    </location>
</feature>
<evidence type="ECO:0008006" key="4">
    <source>
        <dbReference type="Google" id="ProtNLM"/>
    </source>
</evidence>
<name>A0A2T0BL32_9CLOT</name>
<sequence>MNLAYYVFLLLIIFLLILLINKNIKLSPKKIKIYITAVSFLFILRYIGLFLLCILKNGSLVYLLKPLLFLNLLAIPFMVLGLSYVYLRWDRLSFNVIYIISAILFGVYCVGINFISGKVIFNPSYGYVINIYNEKAINIIFLLLVGTLLCFCFYFLDKPNNNRWGMIYLVIALVIVIVENIIYIGGIKLFPYPIFGDGIFILIMNFAINTFKKNIREIA</sequence>
<feature type="transmembrane region" description="Helical" evidence="1">
    <location>
        <begin position="165"/>
        <end position="184"/>
    </location>
</feature>
<evidence type="ECO:0000313" key="3">
    <source>
        <dbReference type="Proteomes" id="UP000239471"/>
    </source>
</evidence>
<feature type="transmembrane region" description="Helical" evidence="1">
    <location>
        <begin position="67"/>
        <end position="87"/>
    </location>
</feature>
<evidence type="ECO:0000256" key="1">
    <source>
        <dbReference type="SAM" id="Phobius"/>
    </source>
</evidence>
<dbReference type="AlphaFoldDB" id="A0A2T0BL32"/>
<keyword evidence="1" id="KW-0472">Membrane</keyword>
<dbReference type="EMBL" id="PVXQ01000001">
    <property type="protein sequence ID" value="PRR84604.1"/>
    <property type="molecule type" value="Genomic_DNA"/>
</dbReference>
<protein>
    <recommendedName>
        <fullName evidence="4">Histidine kinase N-terminal 7TM region domain-containing protein</fullName>
    </recommendedName>
</protein>
<accession>A0A2T0BL32</accession>
<feature type="transmembrane region" description="Helical" evidence="1">
    <location>
        <begin position="33"/>
        <end position="55"/>
    </location>
</feature>
<dbReference type="Proteomes" id="UP000239471">
    <property type="component" value="Unassembled WGS sequence"/>
</dbReference>
<dbReference type="OrthoDB" id="1910928at2"/>
<dbReference type="RefSeq" id="WP_106058181.1">
    <property type="nucleotide sequence ID" value="NZ_PVXQ01000001.1"/>
</dbReference>
<keyword evidence="1" id="KW-1133">Transmembrane helix</keyword>
<proteinExistence type="predicted"/>
<organism evidence="2 3">
    <name type="scientific">Clostridium vincentii</name>
    <dbReference type="NCBI Taxonomy" id="52704"/>
    <lineage>
        <taxon>Bacteria</taxon>
        <taxon>Bacillati</taxon>
        <taxon>Bacillota</taxon>
        <taxon>Clostridia</taxon>
        <taxon>Eubacteriales</taxon>
        <taxon>Clostridiaceae</taxon>
        <taxon>Clostridium</taxon>
    </lineage>
</organism>
<keyword evidence="3" id="KW-1185">Reference proteome</keyword>
<evidence type="ECO:0000313" key="2">
    <source>
        <dbReference type="EMBL" id="PRR84604.1"/>
    </source>
</evidence>
<comment type="caution">
    <text evidence="2">The sequence shown here is derived from an EMBL/GenBank/DDBJ whole genome shotgun (WGS) entry which is preliminary data.</text>
</comment>